<keyword evidence="7" id="KW-1185">Reference proteome</keyword>
<dbReference type="OrthoDB" id="1929298at2759"/>
<proteinExistence type="predicted"/>
<evidence type="ECO:0000313" key="8">
    <source>
        <dbReference type="RefSeq" id="XP_022972938.1"/>
    </source>
</evidence>
<evidence type="ECO:0000256" key="5">
    <source>
        <dbReference type="ARBA" id="ARBA00023242"/>
    </source>
</evidence>
<accession>A0A6J1IBK6</accession>
<dbReference type="Proteomes" id="UP000504608">
    <property type="component" value="Unplaced"/>
</dbReference>
<evidence type="ECO:0000256" key="2">
    <source>
        <dbReference type="ARBA" id="ARBA00023015"/>
    </source>
</evidence>
<dbReference type="GO" id="GO:0006355">
    <property type="term" value="P:regulation of DNA-templated transcription"/>
    <property type="evidence" value="ECO:0007669"/>
    <property type="project" value="InterPro"/>
</dbReference>
<dbReference type="GO" id="GO:0005634">
    <property type="term" value="C:nucleus"/>
    <property type="evidence" value="ECO:0007669"/>
    <property type="project" value="UniProtKB-SubCell"/>
</dbReference>
<keyword evidence="5" id="KW-0539">Nucleus</keyword>
<evidence type="ECO:0000259" key="6">
    <source>
        <dbReference type="PROSITE" id="PS51005"/>
    </source>
</evidence>
<feature type="domain" description="NAC" evidence="6">
    <location>
        <begin position="15"/>
        <end position="165"/>
    </location>
</feature>
<evidence type="ECO:0000256" key="1">
    <source>
        <dbReference type="ARBA" id="ARBA00004123"/>
    </source>
</evidence>
<organism evidence="7 8">
    <name type="scientific">Cucurbita maxima</name>
    <name type="common">Pumpkin</name>
    <name type="synonym">Winter squash</name>
    <dbReference type="NCBI Taxonomy" id="3661"/>
    <lineage>
        <taxon>Eukaryota</taxon>
        <taxon>Viridiplantae</taxon>
        <taxon>Streptophyta</taxon>
        <taxon>Embryophyta</taxon>
        <taxon>Tracheophyta</taxon>
        <taxon>Spermatophyta</taxon>
        <taxon>Magnoliopsida</taxon>
        <taxon>eudicotyledons</taxon>
        <taxon>Gunneridae</taxon>
        <taxon>Pentapetalae</taxon>
        <taxon>rosids</taxon>
        <taxon>fabids</taxon>
        <taxon>Cucurbitales</taxon>
        <taxon>Cucurbitaceae</taxon>
        <taxon>Cucurbiteae</taxon>
        <taxon>Cucurbita</taxon>
    </lineage>
</organism>
<dbReference type="Gene3D" id="2.170.150.80">
    <property type="entry name" value="NAC domain"/>
    <property type="match status" value="1"/>
</dbReference>
<reference evidence="8" key="1">
    <citation type="submission" date="2025-08" db="UniProtKB">
        <authorList>
            <consortium name="RefSeq"/>
        </authorList>
    </citation>
    <scope>IDENTIFICATION</scope>
    <source>
        <tissue evidence="8">Young leaves</tissue>
    </source>
</reference>
<evidence type="ECO:0000256" key="4">
    <source>
        <dbReference type="ARBA" id="ARBA00023163"/>
    </source>
</evidence>
<protein>
    <submittedName>
        <fullName evidence="8">NAC domain-containing protein 13-like</fullName>
    </submittedName>
</protein>
<keyword evidence="3" id="KW-0238">DNA-binding</keyword>
<dbReference type="GO" id="GO:0003677">
    <property type="term" value="F:DNA binding"/>
    <property type="evidence" value="ECO:0007669"/>
    <property type="project" value="UniProtKB-KW"/>
</dbReference>
<keyword evidence="4" id="KW-0804">Transcription</keyword>
<evidence type="ECO:0000313" key="7">
    <source>
        <dbReference type="Proteomes" id="UP000504608"/>
    </source>
</evidence>
<gene>
    <name evidence="8" type="primary">LOC111471443</name>
</gene>
<dbReference type="KEGG" id="cmax:111471443"/>
<keyword evidence="2" id="KW-0805">Transcription regulation</keyword>
<dbReference type="InterPro" id="IPR003441">
    <property type="entry name" value="NAC-dom"/>
</dbReference>
<dbReference type="AlphaFoldDB" id="A0A6J1IBK6"/>
<evidence type="ECO:0000256" key="3">
    <source>
        <dbReference type="ARBA" id="ARBA00023125"/>
    </source>
</evidence>
<dbReference type="InterPro" id="IPR036093">
    <property type="entry name" value="NAC_dom_sf"/>
</dbReference>
<dbReference type="GeneID" id="111471443"/>
<dbReference type="RefSeq" id="XP_022972938.1">
    <property type="nucleotide sequence ID" value="XM_023117170.1"/>
</dbReference>
<dbReference type="PROSITE" id="PS51005">
    <property type="entry name" value="NAC"/>
    <property type="match status" value="1"/>
</dbReference>
<comment type="subcellular location">
    <subcellularLocation>
        <location evidence="1">Nucleus</location>
    </subcellularLocation>
</comment>
<sequence>MQVFRQTSAHDVNPWPPGVRFHPTDEEIVMRFLKPKICDPKTQSDYVTDIDFYKSEPKELPGLSKLKTGDRLWYFFSPIVLKFGNRAKSVRTTGHGFWKATGKKVFVKSNGRTVGLRRTFVFYKRHASIRERTDWVMHEYTLEEEELKRCPNVQVCYAVCKVREKSGPGPKNGEQYGAPVNDDSVDQEVLVEEPEMDNVVPGSQCHSLPRSIETFDSEQQPSKAPESLNLTESDMSQLPPSQTPNAEFAFNFSELDSSSWDGDFMEIADMLPEACLNTENPSGSGNLWNEALNNLMDELDRRHDVEMVYKELGMFLDDLGPSEDDGTVPMAEQNENVNHAANTMDVPLQSIMKSSSQGK</sequence>
<dbReference type="SUPFAM" id="SSF101941">
    <property type="entry name" value="NAC domain"/>
    <property type="match status" value="1"/>
</dbReference>
<name>A0A6J1IBK6_CUCMA</name>
<dbReference type="Pfam" id="PF02365">
    <property type="entry name" value="NAM"/>
    <property type="match status" value="1"/>
</dbReference>
<dbReference type="PANTHER" id="PTHR31989">
    <property type="entry name" value="NAC DOMAIN-CONTAINING PROTEIN 82-RELATED"/>
    <property type="match status" value="1"/>
</dbReference>